<evidence type="ECO:0000313" key="2">
    <source>
        <dbReference type="Proteomes" id="UP000886523"/>
    </source>
</evidence>
<dbReference type="GO" id="GO:1990304">
    <property type="term" value="C:MUB1-RAD6-UBR2 ubiquitin ligase complex"/>
    <property type="evidence" value="ECO:0007669"/>
    <property type="project" value="TreeGrafter"/>
</dbReference>
<sequence length="163" mass="17693">MAGTVDVTPRAALATLADHSSQLGPNTTFTGPIDVNGPITLPENLLDASGVAVNSSSQKQGPYKDEDVLLLSLQLLGYLSKSPYLHQAFYKLWPNPMLTHSSSTSSQSDPPSDPLHPSMNIFSLVKRFAFRPSPSEPQLPRLPNKVQYWGGIIMCNACRKDEG</sequence>
<evidence type="ECO:0000313" key="1">
    <source>
        <dbReference type="EMBL" id="KAF9520820.1"/>
    </source>
</evidence>
<dbReference type="AlphaFoldDB" id="A0A9P6BB35"/>
<comment type="caution">
    <text evidence="1">The sequence shown here is derived from an EMBL/GenBank/DDBJ whole genome shotgun (WGS) entry which is preliminary data.</text>
</comment>
<reference evidence="1" key="1">
    <citation type="journal article" date="2020" name="Nat. Commun.">
        <title>Large-scale genome sequencing of mycorrhizal fungi provides insights into the early evolution of symbiotic traits.</title>
        <authorList>
            <person name="Miyauchi S."/>
            <person name="Kiss E."/>
            <person name="Kuo A."/>
            <person name="Drula E."/>
            <person name="Kohler A."/>
            <person name="Sanchez-Garcia M."/>
            <person name="Morin E."/>
            <person name="Andreopoulos B."/>
            <person name="Barry K.W."/>
            <person name="Bonito G."/>
            <person name="Buee M."/>
            <person name="Carver A."/>
            <person name="Chen C."/>
            <person name="Cichocki N."/>
            <person name="Clum A."/>
            <person name="Culley D."/>
            <person name="Crous P.W."/>
            <person name="Fauchery L."/>
            <person name="Girlanda M."/>
            <person name="Hayes R.D."/>
            <person name="Keri Z."/>
            <person name="LaButti K."/>
            <person name="Lipzen A."/>
            <person name="Lombard V."/>
            <person name="Magnuson J."/>
            <person name="Maillard F."/>
            <person name="Murat C."/>
            <person name="Nolan M."/>
            <person name="Ohm R.A."/>
            <person name="Pangilinan J."/>
            <person name="Pereira M.F."/>
            <person name="Perotto S."/>
            <person name="Peter M."/>
            <person name="Pfister S."/>
            <person name="Riley R."/>
            <person name="Sitrit Y."/>
            <person name="Stielow J.B."/>
            <person name="Szollosi G."/>
            <person name="Zifcakova L."/>
            <person name="Stursova M."/>
            <person name="Spatafora J.W."/>
            <person name="Tedersoo L."/>
            <person name="Vaario L.M."/>
            <person name="Yamada A."/>
            <person name="Yan M."/>
            <person name="Wang P."/>
            <person name="Xu J."/>
            <person name="Bruns T."/>
            <person name="Baldrian P."/>
            <person name="Vilgalys R."/>
            <person name="Dunand C."/>
            <person name="Henrissat B."/>
            <person name="Grigoriev I.V."/>
            <person name="Hibbett D."/>
            <person name="Nagy L.G."/>
            <person name="Martin F.M."/>
        </authorList>
    </citation>
    <scope>NUCLEOTIDE SEQUENCE</scope>
    <source>
        <strain evidence="1">UP504</strain>
    </source>
</reference>
<proteinExistence type="predicted"/>
<dbReference type="EMBL" id="MU128910">
    <property type="protein sequence ID" value="KAF9520820.1"/>
    <property type="molecule type" value="Genomic_DNA"/>
</dbReference>
<dbReference type="GO" id="GO:0006511">
    <property type="term" value="P:ubiquitin-dependent protein catabolic process"/>
    <property type="evidence" value="ECO:0007669"/>
    <property type="project" value="TreeGrafter"/>
</dbReference>
<dbReference type="InterPro" id="IPR051664">
    <property type="entry name" value="MYND-type_zinc_finger"/>
</dbReference>
<dbReference type="OrthoDB" id="5594178at2759"/>
<protein>
    <submittedName>
        <fullName evidence="1">Uncharacterized protein</fullName>
    </submittedName>
</protein>
<gene>
    <name evidence="1" type="ORF">BS47DRAFT_1386989</name>
</gene>
<dbReference type="Proteomes" id="UP000886523">
    <property type="component" value="Unassembled WGS sequence"/>
</dbReference>
<dbReference type="PANTHER" id="PTHR47442">
    <property type="entry name" value="MYND-TYPE ZINC FINGER PROTEIN MUB1"/>
    <property type="match status" value="1"/>
</dbReference>
<organism evidence="1 2">
    <name type="scientific">Hydnum rufescens UP504</name>
    <dbReference type="NCBI Taxonomy" id="1448309"/>
    <lineage>
        <taxon>Eukaryota</taxon>
        <taxon>Fungi</taxon>
        <taxon>Dikarya</taxon>
        <taxon>Basidiomycota</taxon>
        <taxon>Agaricomycotina</taxon>
        <taxon>Agaricomycetes</taxon>
        <taxon>Cantharellales</taxon>
        <taxon>Hydnaceae</taxon>
        <taxon>Hydnum</taxon>
    </lineage>
</organism>
<name>A0A9P6BB35_9AGAM</name>
<keyword evidence="2" id="KW-1185">Reference proteome</keyword>
<accession>A0A9P6BB35</accession>
<dbReference type="PANTHER" id="PTHR47442:SF1">
    <property type="entry name" value="MYND-TYPE ZINC FINGER PROTEIN MUB1"/>
    <property type="match status" value="1"/>
</dbReference>
<dbReference type="GO" id="GO:0007163">
    <property type="term" value="P:establishment or maintenance of cell polarity"/>
    <property type="evidence" value="ECO:0007669"/>
    <property type="project" value="TreeGrafter"/>
</dbReference>